<evidence type="ECO:0008006" key="5">
    <source>
        <dbReference type="Google" id="ProtNLM"/>
    </source>
</evidence>
<reference evidence="3" key="2">
    <citation type="submission" date="2022-03" db="EMBL/GenBank/DDBJ databases">
        <title>Draft title - Genomic analysis of global carrot germplasm unveils the trajectory of domestication and the origin of high carotenoid orange carrot.</title>
        <authorList>
            <person name="Iorizzo M."/>
            <person name="Ellison S."/>
            <person name="Senalik D."/>
            <person name="Macko-Podgorni A."/>
            <person name="Grzebelus D."/>
            <person name="Bostan H."/>
            <person name="Rolling W."/>
            <person name="Curaba J."/>
            <person name="Simon P."/>
        </authorList>
    </citation>
    <scope>NUCLEOTIDE SEQUENCE</scope>
    <source>
        <tissue evidence="3">Leaf</tissue>
    </source>
</reference>
<evidence type="ECO:0000256" key="1">
    <source>
        <dbReference type="SAM" id="MobiDB-lite"/>
    </source>
</evidence>
<dbReference type="SUPFAM" id="SSF54001">
    <property type="entry name" value="Cysteine proteinases"/>
    <property type="match status" value="1"/>
</dbReference>
<gene>
    <name evidence="2" type="ORF">DCAR_005068</name>
    <name evidence="3" type="ORF">DCAR_0205710</name>
</gene>
<dbReference type="EMBL" id="CP093344">
    <property type="protein sequence ID" value="WOG86499.1"/>
    <property type="molecule type" value="Genomic_DNA"/>
</dbReference>
<dbReference type="InterPro" id="IPR038765">
    <property type="entry name" value="Papain-like_cys_pep_sf"/>
</dbReference>
<evidence type="ECO:0000313" key="2">
    <source>
        <dbReference type="EMBL" id="KZN04290.1"/>
    </source>
</evidence>
<feature type="region of interest" description="Disordered" evidence="1">
    <location>
        <begin position="286"/>
        <end position="317"/>
    </location>
</feature>
<keyword evidence="4" id="KW-1185">Reference proteome</keyword>
<reference evidence="2" key="1">
    <citation type="journal article" date="2016" name="Nat. Genet.">
        <title>A high-quality carrot genome assembly provides new insights into carotenoid accumulation and asterid genome evolution.</title>
        <authorList>
            <person name="Iorizzo M."/>
            <person name="Ellison S."/>
            <person name="Senalik D."/>
            <person name="Zeng P."/>
            <person name="Satapoomin P."/>
            <person name="Huang J."/>
            <person name="Bowman M."/>
            <person name="Iovene M."/>
            <person name="Sanseverino W."/>
            <person name="Cavagnaro P."/>
            <person name="Yildiz M."/>
            <person name="Macko-Podgorni A."/>
            <person name="Moranska E."/>
            <person name="Grzebelus E."/>
            <person name="Grzebelus D."/>
            <person name="Ashrafi H."/>
            <person name="Zheng Z."/>
            <person name="Cheng S."/>
            <person name="Spooner D."/>
            <person name="Van Deynze A."/>
            <person name="Simon P."/>
        </authorList>
    </citation>
    <scope>NUCLEOTIDE SEQUENCE [LARGE SCALE GENOMIC DNA]</scope>
    <source>
        <tissue evidence="2">Leaf</tissue>
    </source>
</reference>
<organism evidence="2">
    <name type="scientific">Daucus carota subsp. sativus</name>
    <name type="common">Carrot</name>
    <dbReference type="NCBI Taxonomy" id="79200"/>
    <lineage>
        <taxon>Eukaryota</taxon>
        <taxon>Viridiplantae</taxon>
        <taxon>Streptophyta</taxon>
        <taxon>Embryophyta</taxon>
        <taxon>Tracheophyta</taxon>
        <taxon>Spermatophyta</taxon>
        <taxon>Magnoliopsida</taxon>
        <taxon>eudicotyledons</taxon>
        <taxon>Gunneridae</taxon>
        <taxon>Pentapetalae</taxon>
        <taxon>asterids</taxon>
        <taxon>campanulids</taxon>
        <taxon>Apiales</taxon>
        <taxon>Apiaceae</taxon>
        <taxon>Apioideae</taxon>
        <taxon>Scandiceae</taxon>
        <taxon>Daucinae</taxon>
        <taxon>Daucus</taxon>
        <taxon>Daucus sect. Daucus</taxon>
    </lineage>
</organism>
<evidence type="ECO:0000313" key="3">
    <source>
        <dbReference type="EMBL" id="WOG86499.1"/>
    </source>
</evidence>
<dbReference type="Gramene" id="KZN04290">
    <property type="protein sequence ID" value="KZN04290"/>
    <property type="gene ID" value="DCAR_005068"/>
</dbReference>
<dbReference type="EMBL" id="LNRQ01000002">
    <property type="protein sequence ID" value="KZN04290.1"/>
    <property type="molecule type" value="Genomic_DNA"/>
</dbReference>
<sequence>MHSGAVVTGVNGRLKRASVETKADRGIGGVSLATELTDDDDDFQTPAEHFDKVKSIRMQNKSKNNEGDKISKKRNRATEVTIISAVDTVAEGSRRRCVDKGIGQKGKHVAIVDGRKIGHQNRYVNRDVLRLGLNLDACGQYNWCRLLIDKLQSSCTYWKADIKRIFTGSLPFRTYLYLSKVRNIKYVYVPPAFPSYRGWSDTLINERQKIEIMEGSFGEGEIVPLSGEIEEVAVPESPVQNFGDREMIHDDEVIQDTEDSEPNSEHESTDASVMDAIKEVNDIHTGGNTMNDLTKNSESQSLKTGLTGSAGNGDGSIPVVPQVSTLGTKEVVVPGKIDDVTGATKTINTPNIGVKNSSGNVLKIVKILQQATFNRMVIVVRNFIVPQGTGNITQNPLLLDNVARIEETSLQGTQGTIEDAIDQHFEDKCMGEFRKNFHDMKSAYERCIDNFEVLLALYPNNAELSKLRDENRKFFQLFEETSPLSKMMMGGKRKERDNAVEKQVDDGSFAPSFSLGLSQITPKKLGDIMDGFHNEKNKAAENQLLQRPHRGIRVSEMCRSPYVSRVLDILGHKVTNEERIVWEWLFENRLNRREYLFEFQNIKCTKANFQSLQPNCLVDRAVIDAWTYILNVNEALRSKTSPFRLFLTAKTAKESSERLWKMTRNAMFKENMDVGMKTMFHLHNRVYAVKDFDMHECFCEWISMYKLPKESEIVKLSPRVVRMGWQTKENSVDRSIFVMRVMETYMGTLLGWTTGLRTENDNQKSLLNKLRVVYGHKILTWEHNSKREYVMGGATYLNKGKKIAE</sequence>
<accession>A0A166CSV5</accession>
<name>A0A166CSV5_DAUCS</name>
<feature type="compositionally biased region" description="Polar residues" evidence="1">
    <location>
        <begin position="286"/>
        <end position="307"/>
    </location>
</feature>
<protein>
    <recommendedName>
        <fullName evidence="5">Ubiquitin-like protease family profile domain-containing protein</fullName>
    </recommendedName>
</protein>
<dbReference type="Proteomes" id="UP000077755">
    <property type="component" value="Chromosome 2"/>
</dbReference>
<proteinExistence type="predicted"/>
<dbReference type="AlphaFoldDB" id="A0A166CSV5"/>
<evidence type="ECO:0000313" key="4">
    <source>
        <dbReference type="Proteomes" id="UP000077755"/>
    </source>
</evidence>